<feature type="binding site" evidence="3">
    <location>
        <position position="183"/>
    </location>
    <ligand>
        <name>a divalent metal cation</name>
        <dbReference type="ChEBI" id="CHEBI:60240"/>
    </ligand>
</feature>
<dbReference type="Gene3D" id="2.120.10.30">
    <property type="entry name" value="TolB, C-terminal domain"/>
    <property type="match status" value="1"/>
</dbReference>
<organism evidence="5 6">
    <name type="scientific">Tritonibacter multivorans</name>
    <dbReference type="NCBI Taxonomy" id="928856"/>
    <lineage>
        <taxon>Bacteria</taxon>
        <taxon>Pseudomonadati</taxon>
        <taxon>Pseudomonadota</taxon>
        <taxon>Alphaproteobacteria</taxon>
        <taxon>Rhodobacterales</taxon>
        <taxon>Paracoccaceae</taxon>
        <taxon>Tritonibacter</taxon>
    </lineage>
</organism>
<dbReference type="STRING" id="928856.SAMN04488049_10742"/>
<evidence type="ECO:0000313" key="5">
    <source>
        <dbReference type="EMBL" id="CUH77828.1"/>
    </source>
</evidence>
<feature type="binding site" evidence="3">
    <location>
        <position position="238"/>
    </location>
    <ligand>
        <name>a divalent metal cation</name>
        <dbReference type="ChEBI" id="CHEBI:60240"/>
    </ligand>
</feature>
<feature type="binding site" evidence="3">
    <location>
        <position position="38"/>
    </location>
    <ligand>
        <name>a divalent metal cation</name>
        <dbReference type="ChEBI" id="CHEBI:60240"/>
    </ligand>
</feature>
<feature type="binding site" evidence="3">
    <location>
        <position position="149"/>
    </location>
    <ligand>
        <name>substrate</name>
    </ligand>
</feature>
<dbReference type="SUPFAM" id="SSF63829">
    <property type="entry name" value="Calcium-dependent phosphotriesterase"/>
    <property type="match status" value="1"/>
</dbReference>
<dbReference type="OrthoDB" id="241638at2"/>
<evidence type="ECO:0000259" key="4">
    <source>
        <dbReference type="Pfam" id="PF08450"/>
    </source>
</evidence>
<sequence>MFGVLEGTGFEALSPEFEACFIGHARVERLWTGARWSEGPAWFPAGRYVTWSDIPNNRMMRWDETDGSVSVFRQPSNNCNGHTVDGQGRLVSCEHLTRRVTRTEHDGSITVLADSWQGKRLNSPNDVVVKSDGSIWFTDPSYGIMMDYEGDRAKSEIGACHVYRIDPTTGEVTAVATDFVKPNGLAFSADEQHLFVSDTGGTHQAGGPAHIRKIAVHADGTSLGQSKVFAECTNGFFDGFRLDRDGRIWSSAADGVHCLAPGGDLIGKIHIPEIVGNVVFGGPKKNRLFMAATSSLYSVYLNVNGL</sequence>
<dbReference type="InterPro" id="IPR013658">
    <property type="entry name" value="SGL"/>
</dbReference>
<reference evidence="5 6" key="1">
    <citation type="submission" date="2015-09" db="EMBL/GenBank/DDBJ databases">
        <authorList>
            <consortium name="Swine Surveillance"/>
        </authorList>
    </citation>
    <scope>NUCLEOTIDE SEQUENCE [LARGE SCALE GENOMIC DNA]</scope>
    <source>
        <strain evidence="5 6">CECT 7557</strain>
    </source>
</reference>
<keyword evidence="1 5" id="KW-0378">Hydrolase</keyword>
<gene>
    <name evidence="5" type="primary">gnl</name>
    <name evidence="5" type="ORF">TRM7557_01605</name>
</gene>
<protein>
    <submittedName>
        <fullName evidence="5">Gluconolactonase</fullName>
        <ecNumber evidence="5">3.1.1.17</ecNumber>
    </submittedName>
</protein>
<keyword evidence="3" id="KW-0862">Zinc</keyword>
<accession>A0A0P1G852</accession>
<dbReference type="EMBL" id="CYSD01000021">
    <property type="protein sequence ID" value="CUH77828.1"/>
    <property type="molecule type" value="Genomic_DNA"/>
</dbReference>
<dbReference type="InterPro" id="IPR051262">
    <property type="entry name" value="SMP-30/CGR1_Lactonase"/>
</dbReference>
<feature type="binding site" evidence="3">
    <location>
        <position position="125"/>
    </location>
    <ligand>
        <name>substrate</name>
    </ligand>
</feature>
<dbReference type="PANTHER" id="PTHR47572">
    <property type="entry name" value="LIPOPROTEIN-RELATED"/>
    <property type="match status" value="1"/>
</dbReference>
<evidence type="ECO:0000256" key="1">
    <source>
        <dbReference type="ARBA" id="ARBA00022801"/>
    </source>
</evidence>
<dbReference type="Proteomes" id="UP000052022">
    <property type="component" value="Unassembled WGS sequence"/>
</dbReference>
<evidence type="ECO:0000313" key="6">
    <source>
        <dbReference type="Proteomes" id="UP000052022"/>
    </source>
</evidence>
<dbReference type="Pfam" id="PF08450">
    <property type="entry name" value="SGL"/>
    <property type="match status" value="1"/>
</dbReference>
<dbReference type="InterPro" id="IPR005511">
    <property type="entry name" value="SMP-30"/>
</dbReference>
<feature type="active site" description="Proton donor/acceptor" evidence="2">
    <location>
        <position position="238"/>
    </location>
</feature>
<keyword evidence="6" id="KW-1185">Reference proteome</keyword>
<keyword evidence="3" id="KW-0479">Metal-binding</keyword>
<dbReference type="RefSeq" id="WP_058289686.1">
    <property type="nucleotide sequence ID" value="NZ_CYSD01000021.1"/>
</dbReference>
<dbReference type="PANTHER" id="PTHR47572:SF4">
    <property type="entry name" value="LACTONASE DRP35"/>
    <property type="match status" value="1"/>
</dbReference>
<evidence type="ECO:0000256" key="3">
    <source>
        <dbReference type="PIRSR" id="PIRSR605511-2"/>
    </source>
</evidence>
<dbReference type="PRINTS" id="PR01790">
    <property type="entry name" value="SMP30FAMILY"/>
</dbReference>
<dbReference type="InterPro" id="IPR011042">
    <property type="entry name" value="6-blade_b-propeller_TolB-like"/>
</dbReference>
<dbReference type="GO" id="GO:0046872">
    <property type="term" value="F:metal ion binding"/>
    <property type="evidence" value="ECO:0007669"/>
    <property type="project" value="UniProtKB-KW"/>
</dbReference>
<feature type="domain" description="SMP-30/Gluconolactonase/LRE-like region" evidence="4">
    <location>
        <begin position="36"/>
        <end position="292"/>
    </location>
</feature>
<name>A0A0P1G852_9RHOB</name>
<proteinExistence type="predicted"/>
<evidence type="ECO:0000256" key="2">
    <source>
        <dbReference type="PIRSR" id="PIRSR605511-1"/>
    </source>
</evidence>
<dbReference type="AlphaFoldDB" id="A0A0P1G852"/>
<dbReference type="GO" id="GO:0004341">
    <property type="term" value="F:gluconolactonase activity"/>
    <property type="evidence" value="ECO:0007669"/>
    <property type="project" value="UniProtKB-EC"/>
</dbReference>
<comment type="cofactor">
    <cofactor evidence="3">
        <name>Zn(2+)</name>
        <dbReference type="ChEBI" id="CHEBI:29105"/>
    </cofactor>
    <text evidence="3">Binds 1 divalent metal cation per subunit.</text>
</comment>
<dbReference type="EC" id="3.1.1.17" evidence="5"/>